<name>A0A5M3X3X1_9ACTN</name>
<dbReference type="InterPro" id="IPR000412">
    <property type="entry name" value="ABC_2_transport"/>
</dbReference>
<proteinExistence type="inferred from homology"/>
<dbReference type="InterPro" id="IPR047817">
    <property type="entry name" value="ABC2_TM_bact-type"/>
</dbReference>
<dbReference type="GO" id="GO:0140359">
    <property type="term" value="F:ABC-type transporter activity"/>
    <property type="evidence" value="ECO:0007669"/>
    <property type="project" value="InterPro"/>
</dbReference>
<dbReference type="PANTHER" id="PTHR43229:SF2">
    <property type="entry name" value="NODULATION PROTEIN J"/>
    <property type="match status" value="1"/>
</dbReference>
<feature type="transmembrane region" description="Helical" evidence="6">
    <location>
        <begin position="159"/>
        <end position="183"/>
    </location>
</feature>
<dbReference type="GO" id="GO:0043190">
    <property type="term" value="C:ATP-binding cassette (ABC) transporter complex"/>
    <property type="evidence" value="ECO:0007669"/>
    <property type="project" value="InterPro"/>
</dbReference>
<reference evidence="8 9" key="1">
    <citation type="submission" date="2019-10" db="EMBL/GenBank/DDBJ databases">
        <title>Whole genome shotgun sequence of Acrocarpospora macrocephala NBRC 16266.</title>
        <authorList>
            <person name="Ichikawa N."/>
            <person name="Kimura A."/>
            <person name="Kitahashi Y."/>
            <person name="Komaki H."/>
            <person name="Oguchi A."/>
        </authorList>
    </citation>
    <scope>NUCLEOTIDE SEQUENCE [LARGE SCALE GENOMIC DNA]</scope>
    <source>
        <strain evidence="8 9">NBRC 16266</strain>
    </source>
</reference>
<feature type="transmembrane region" description="Helical" evidence="6">
    <location>
        <begin position="43"/>
        <end position="61"/>
    </location>
</feature>
<keyword evidence="2 6" id="KW-0812">Transmembrane</keyword>
<evidence type="ECO:0000256" key="3">
    <source>
        <dbReference type="ARBA" id="ARBA00022989"/>
    </source>
</evidence>
<keyword evidence="9" id="KW-1185">Reference proteome</keyword>
<accession>A0A5M3X3X1</accession>
<evidence type="ECO:0000259" key="7">
    <source>
        <dbReference type="PROSITE" id="PS51012"/>
    </source>
</evidence>
<dbReference type="Pfam" id="PF01061">
    <property type="entry name" value="ABC2_membrane"/>
    <property type="match status" value="1"/>
</dbReference>
<feature type="domain" description="ABC transmembrane type-2" evidence="7">
    <location>
        <begin position="44"/>
        <end position="272"/>
    </location>
</feature>
<keyword evidence="6" id="KW-1003">Cell membrane</keyword>
<evidence type="ECO:0000256" key="1">
    <source>
        <dbReference type="ARBA" id="ARBA00004141"/>
    </source>
</evidence>
<dbReference type="PIRSF" id="PIRSF006648">
    <property type="entry name" value="DrrB"/>
    <property type="match status" value="1"/>
</dbReference>
<evidence type="ECO:0000313" key="8">
    <source>
        <dbReference type="EMBL" id="GES15352.1"/>
    </source>
</evidence>
<evidence type="ECO:0000256" key="2">
    <source>
        <dbReference type="ARBA" id="ARBA00022692"/>
    </source>
</evidence>
<dbReference type="InterPro" id="IPR013525">
    <property type="entry name" value="ABC2_TM"/>
</dbReference>
<dbReference type="EMBL" id="BLAE01000074">
    <property type="protein sequence ID" value="GES15352.1"/>
    <property type="molecule type" value="Genomic_DNA"/>
</dbReference>
<keyword evidence="6" id="KW-0813">Transport</keyword>
<feature type="transmembrane region" description="Helical" evidence="6">
    <location>
        <begin position="124"/>
        <end position="147"/>
    </location>
</feature>
<sequence>MSGAISTMSPETVPVAGGSARWALATHSRYLTMQSVRALLRQPFFVAISLVQPMIWLLLFGELFKRVAELPGFGASSYIDFLIPGIIVMNVLFGASWSGMTFIEMIGQGTMDRMLTTPLKRGALIIASLAYNSITIVVQTAIIFLVGWPLGATYTAPGILVSLAATILLTGAFCSISNAYALVLRSREALIGLSIMLALPLSFLSSALMSQGAAPDWIRSVSRFNPVDWAVVASREALSGSPDWGAVWAHLGYLAVIALLLGYLATRAFGSYQRSI</sequence>
<organism evidence="8 9">
    <name type="scientific">Acrocarpospora macrocephala</name>
    <dbReference type="NCBI Taxonomy" id="150177"/>
    <lineage>
        <taxon>Bacteria</taxon>
        <taxon>Bacillati</taxon>
        <taxon>Actinomycetota</taxon>
        <taxon>Actinomycetes</taxon>
        <taxon>Streptosporangiales</taxon>
        <taxon>Streptosporangiaceae</taxon>
        <taxon>Acrocarpospora</taxon>
    </lineage>
</organism>
<keyword evidence="3 6" id="KW-1133">Transmembrane helix</keyword>
<evidence type="ECO:0000313" key="9">
    <source>
        <dbReference type="Proteomes" id="UP000331127"/>
    </source>
</evidence>
<comment type="subcellular location">
    <subcellularLocation>
        <location evidence="6">Cell membrane</location>
        <topology evidence="6">Multi-pass membrane protein</topology>
    </subcellularLocation>
    <subcellularLocation>
        <location evidence="1">Membrane</location>
        <topology evidence="1">Multi-pass membrane protein</topology>
    </subcellularLocation>
</comment>
<dbReference type="GO" id="GO:0046677">
    <property type="term" value="P:response to antibiotic"/>
    <property type="evidence" value="ECO:0007669"/>
    <property type="project" value="UniProtKB-KW"/>
</dbReference>
<protein>
    <recommendedName>
        <fullName evidence="6">Transport permease protein</fullName>
    </recommendedName>
</protein>
<evidence type="ECO:0000256" key="5">
    <source>
        <dbReference type="ARBA" id="ARBA00023251"/>
    </source>
</evidence>
<dbReference type="RefSeq" id="WP_218041663.1">
    <property type="nucleotide sequence ID" value="NZ_BAAAHL010000058.1"/>
</dbReference>
<dbReference type="PANTHER" id="PTHR43229">
    <property type="entry name" value="NODULATION PROTEIN J"/>
    <property type="match status" value="1"/>
</dbReference>
<keyword evidence="5" id="KW-0046">Antibiotic resistance</keyword>
<feature type="transmembrane region" description="Helical" evidence="6">
    <location>
        <begin position="81"/>
        <end position="103"/>
    </location>
</feature>
<feature type="transmembrane region" description="Helical" evidence="6">
    <location>
        <begin position="190"/>
        <end position="209"/>
    </location>
</feature>
<gene>
    <name evidence="8" type="ORF">Amac_089490</name>
</gene>
<comment type="caution">
    <text evidence="8">The sequence shown here is derived from an EMBL/GenBank/DDBJ whole genome shotgun (WGS) entry which is preliminary data.</text>
</comment>
<dbReference type="InterPro" id="IPR051784">
    <property type="entry name" value="Nod_factor_ABC_transporter"/>
</dbReference>
<comment type="similarity">
    <text evidence="6">Belongs to the ABC-2 integral membrane protein family.</text>
</comment>
<feature type="transmembrane region" description="Helical" evidence="6">
    <location>
        <begin position="247"/>
        <end position="266"/>
    </location>
</feature>
<dbReference type="Proteomes" id="UP000331127">
    <property type="component" value="Unassembled WGS sequence"/>
</dbReference>
<dbReference type="AlphaFoldDB" id="A0A5M3X3X1"/>
<dbReference type="PROSITE" id="PS51012">
    <property type="entry name" value="ABC_TM2"/>
    <property type="match status" value="1"/>
</dbReference>
<keyword evidence="4 6" id="KW-0472">Membrane</keyword>
<evidence type="ECO:0000256" key="6">
    <source>
        <dbReference type="RuleBase" id="RU361157"/>
    </source>
</evidence>
<evidence type="ECO:0000256" key="4">
    <source>
        <dbReference type="ARBA" id="ARBA00023136"/>
    </source>
</evidence>